<dbReference type="GO" id="GO:0007030">
    <property type="term" value="P:Golgi organization"/>
    <property type="evidence" value="ECO:0000318"/>
    <property type="project" value="GO_Central"/>
</dbReference>
<dbReference type="Gramene" id="Pp3c14_17740V3.2">
    <property type="protein sequence ID" value="Pp3c14_17740V3.2"/>
    <property type="gene ID" value="Pp3c14_17740"/>
</dbReference>
<dbReference type="EMBL" id="ABEU02000014">
    <property type="protein sequence ID" value="PNR41253.1"/>
    <property type="molecule type" value="Genomic_DNA"/>
</dbReference>
<dbReference type="KEGG" id="ppp:112291679"/>
<dbReference type="GO" id="GO:0000139">
    <property type="term" value="C:Golgi membrane"/>
    <property type="evidence" value="ECO:0007669"/>
    <property type="project" value="UniProtKB-SubCell"/>
</dbReference>
<keyword evidence="7" id="KW-0472">Membrane</keyword>
<dbReference type="EnsemblPlants" id="Pp3c14_17740V3.2">
    <property type="protein sequence ID" value="Pp3c14_17740V3.2"/>
    <property type="gene ID" value="Pp3c14_17740"/>
</dbReference>
<evidence type="ECO:0000256" key="3">
    <source>
        <dbReference type="ARBA" id="ARBA00020977"/>
    </source>
</evidence>
<dbReference type="EnsemblPlants" id="Pp3c14_17740V3.1">
    <property type="protein sequence ID" value="Pp3c14_17740V3.1"/>
    <property type="gene ID" value="Pp3c14_17740"/>
</dbReference>
<keyword evidence="4" id="KW-0813">Transport</keyword>
<evidence type="ECO:0000256" key="4">
    <source>
        <dbReference type="ARBA" id="ARBA00022448"/>
    </source>
</evidence>
<evidence type="ECO:0000256" key="6">
    <source>
        <dbReference type="ARBA" id="ARBA00023034"/>
    </source>
</evidence>
<keyword evidence="13" id="KW-1185">Reference proteome</keyword>
<evidence type="ECO:0000256" key="8">
    <source>
        <dbReference type="ARBA" id="ARBA00031344"/>
    </source>
</evidence>
<keyword evidence="5" id="KW-0653">Protein transport</keyword>
<sequence length="764" mass="84710">MAPVAETDFPSPLQLPLSHKSVASLFQDDSSGPLWFKKDAFLSGSFDAEAYISDLRRFVPFETLRAELRDHLGGLKSELVELINRDYADFVNLTTKLVDVDGAVLRMRMPLNELRGKLVVVRDNVNSTLLLLQDGLKRRADASASREMLDLLLDTSHVVSKVEKLLLELQSMPEEGPQVPPAERNDGFRRVYSNSNLGEEQGASPEEARSRLLERIASEMNRLKFYVARAEDLPFIQNMQPRIGSADAFLDASLRRCFVRGLELRNETVIIHCLRAYAAIDNSAGAEEAFRSAVVAPFVQKALLSPPTGVAVAPRSDRFEEFLEEIKAYIQTDCLFLLDKAAAANSGLLVFDFLSSSILKEVLSALQTGKPGVFSPGKPKEFLVNYKSSLKFLSFLEGYCRSKNAVGAFRTSVAYTDFLKQWNLQIYFTLRFQEIAQSLDSALAGPPAAVKSPDIAEESKVGLAVSSSVSLWECLQRCWQDDVYIDAISDKFLRLTLQLLSRYATWLSAGLAARKAGDATNYPGGEWSLASAPEDFALLRHDVELLVRMVKSSHVDKVLALLNGSPDNVVVVVRESLNLGLRSLSTMVPALSDVLTDALTDKCVEVLKQAKGIVATYRMTNRPLPSRHSPYVSSVFQPLKAFLEDERYAHVMKEMQAELLALVSEKITSQYDVLARDMVSMARQTEASLLLLRRGARQRGAGAADTNDNVSDNLSDKICAQLFLDVQEYGRRLAALGVKATDIPAYISLWQCVAPQDRQDVVQF</sequence>
<dbReference type="PaxDb" id="3218-PP1S48_56V6.1"/>
<proteinExistence type="inferred from homology"/>
<dbReference type="GO" id="GO:0006891">
    <property type="term" value="P:intra-Golgi vesicle-mediated transport"/>
    <property type="evidence" value="ECO:0000318"/>
    <property type="project" value="GO_Central"/>
</dbReference>
<dbReference type="OrthoDB" id="332281at2759"/>
<evidence type="ECO:0000256" key="5">
    <source>
        <dbReference type="ARBA" id="ARBA00022927"/>
    </source>
</evidence>
<keyword evidence="6" id="KW-0333">Golgi apparatus</keyword>
<dbReference type="RefSeq" id="XP_024395228.1">
    <property type="nucleotide sequence ID" value="XM_024539460.2"/>
</dbReference>
<dbReference type="AlphaFoldDB" id="A0A2K1JI72"/>
<dbReference type="InterPro" id="IPR009316">
    <property type="entry name" value="COG2"/>
</dbReference>
<dbReference type="PANTHER" id="PTHR12961:SF0">
    <property type="entry name" value="CONSERVED OLIGOMERIC GOLGI COMPLEX SUBUNIT 2"/>
    <property type="match status" value="1"/>
</dbReference>
<dbReference type="InterPro" id="IPR024602">
    <property type="entry name" value="COG_su2_N"/>
</dbReference>
<comment type="subcellular location">
    <subcellularLocation>
        <location evidence="1">Golgi apparatus membrane</location>
        <topology evidence="1">Peripheral membrane protein</topology>
    </subcellularLocation>
</comment>
<dbReference type="Pfam" id="PF06148">
    <property type="entry name" value="COG2_N"/>
    <property type="match status" value="1"/>
</dbReference>
<evidence type="ECO:0000256" key="7">
    <source>
        <dbReference type="ARBA" id="ARBA00023136"/>
    </source>
</evidence>
<dbReference type="Pfam" id="PF12022">
    <property type="entry name" value="COG2_C"/>
    <property type="match status" value="1"/>
</dbReference>
<dbReference type="FunCoup" id="A0A2K1JI72">
    <property type="interactions" value="5162"/>
</dbReference>
<dbReference type="GO" id="GO:0017119">
    <property type="term" value="C:Golgi transport complex"/>
    <property type="evidence" value="ECO:0000318"/>
    <property type="project" value="GO_Central"/>
</dbReference>
<dbReference type="GO" id="GO:0015031">
    <property type="term" value="P:protein transport"/>
    <property type="evidence" value="ECO:0007669"/>
    <property type="project" value="UniProtKB-KW"/>
</dbReference>
<dbReference type="STRING" id="3218.A0A2K1JI72"/>
<feature type="domain" description="COG complex component COG2 C-terminal" evidence="10">
    <location>
        <begin position="420"/>
        <end position="726"/>
    </location>
</feature>
<reference evidence="12" key="3">
    <citation type="submission" date="2020-12" db="UniProtKB">
        <authorList>
            <consortium name="EnsemblPlants"/>
        </authorList>
    </citation>
    <scope>IDENTIFICATION</scope>
</reference>
<dbReference type="InterPro" id="IPR024603">
    <property type="entry name" value="COG_complex_COG2_C"/>
</dbReference>
<dbReference type="GeneID" id="112291679"/>
<evidence type="ECO:0000313" key="12">
    <source>
        <dbReference type="EnsemblPlants" id="Pp3c14_17740V3.1"/>
    </source>
</evidence>
<evidence type="ECO:0000313" key="11">
    <source>
        <dbReference type="EMBL" id="PNR41253.1"/>
    </source>
</evidence>
<reference evidence="11 13" key="1">
    <citation type="journal article" date="2008" name="Science">
        <title>The Physcomitrella genome reveals evolutionary insights into the conquest of land by plants.</title>
        <authorList>
            <person name="Rensing S."/>
            <person name="Lang D."/>
            <person name="Zimmer A."/>
            <person name="Terry A."/>
            <person name="Salamov A."/>
            <person name="Shapiro H."/>
            <person name="Nishiyama T."/>
            <person name="Perroud P.-F."/>
            <person name="Lindquist E."/>
            <person name="Kamisugi Y."/>
            <person name="Tanahashi T."/>
            <person name="Sakakibara K."/>
            <person name="Fujita T."/>
            <person name="Oishi K."/>
            <person name="Shin-I T."/>
            <person name="Kuroki Y."/>
            <person name="Toyoda A."/>
            <person name="Suzuki Y."/>
            <person name="Hashimoto A."/>
            <person name="Yamaguchi K."/>
            <person name="Sugano A."/>
            <person name="Kohara Y."/>
            <person name="Fujiyama A."/>
            <person name="Anterola A."/>
            <person name="Aoki S."/>
            <person name="Ashton N."/>
            <person name="Barbazuk W.B."/>
            <person name="Barker E."/>
            <person name="Bennetzen J."/>
            <person name="Bezanilla M."/>
            <person name="Blankenship R."/>
            <person name="Cho S.H."/>
            <person name="Dutcher S."/>
            <person name="Estelle M."/>
            <person name="Fawcett J.A."/>
            <person name="Gundlach H."/>
            <person name="Hanada K."/>
            <person name="Heyl A."/>
            <person name="Hicks K.A."/>
            <person name="Hugh J."/>
            <person name="Lohr M."/>
            <person name="Mayer K."/>
            <person name="Melkozernov A."/>
            <person name="Murata T."/>
            <person name="Nelson D."/>
            <person name="Pils B."/>
            <person name="Prigge M."/>
            <person name="Reiss B."/>
            <person name="Renner T."/>
            <person name="Rombauts S."/>
            <person name="Rushton P."/>
            <person name="Sanderfoot A."/>
            <person name="Schween G."/>
            <person name="Shiu S.-H."/>
            <person name="Stueber K."/>
            <person name="Theodoulou F.L."/>
            <person name="Tu H."/>
            <person name="Van de Peer Y."/>
            <person name="Verrier P.J."/>
            <person name="Waters E."/>
            <person name="Wood A."/>
            <person name="Yang L."/>
            <person name="Cove D."/>
            <person name="Cuming A."/>
            <person name="Hasebe M."/>
            <person name="Lucas S."/>
            <person name="Mishler D.B."/>
            <person name="Reski R."/>
            <person name="Grigoriev I."/>
            <person name="Quatrano R.S."/>
            <person name="Boore J.L."/>
        </authorList>
    </citation>
    <scope>NUCLEOTIDE SEQUENCE [LARGE SCALE GENOMIC DNA]</scope>
    <source>
        <strain evidence="12 13">cv. Gransden 2004</strain>
    </source>
</reference>
<name>A0A2K1JI72_PHYPA</name>
<evidence type="ECO:0000259" key="9">
    <source>
        <dbReference type="Pfam" id="PF06148"/>
    </source>
</evidence>
<evidence type="ECO:0000256" key="2">
    <source>
        <dbReference type="ARBA" id="ARBA00007603"/>
    </source>
</evidence>
<dbReference type="Proteomes" id="UP000006727">
    <property type="component" value="Chromosome 14"/>
</dbReference>
<reference evidence="11 13" key="2">
    <citation type="journal article" date="2018" name="Plant J.">
        <title>The Physcomitrella patens chromosome-scale assembly reveals moss genome structure and evolution.</title>
        <authorList>
            <person name="Lang D."/>
            <person name="Ullrich K.K."/>
            <person name="Murat F."/>
            <person name="Fuchs J."/>
            <person name="Jenkins J."/>
            <person name="Haas F.B."/>
            <person name="Piednoel M."/>
            <person name="Gundlach H."/>
            <person name="Van Bel M."/>
            <person name="Meyberg R."/>
            <person name="Vives C."/>
            <person name="Morata J."/>
            <person name="Symeonidi A."/>
            <person name="Hiss M."/>
            <person name="Muchero W."/>
            <person name="Kamisugi Y."/>
            <person name="Saleh O."/>
            <person name="Blanc G."/>
            <person name="Decker E.L."/>
            <person name="van Gessel N."/>
            <person name="Grimwood J."/>
            <person name="Hayes R.D."/>
            <person name="Graham S.W."/>
            <person name="Gunter L.E."/>
            <person name="McDaniel S.F."/>
            <person name="Hoernstein S.N.W."/>
            <person name="Larsson A."/>
            <person name="Li F.W."/>
            <person name="Perroud P.F."/>
            <person name="Phillips J."/>
            <person name="Ranjan P."/>
            <person name="Rokshar D.S."/>
            <person name="Rothfels C.J."/>
            <person name="Schneider L."/>
            <person name="Shu S."/>
            <person name="Stevenson D.W."/>
            <person name="Thummler F."/>
            <person name="Tillich M."/>
            <person name="Villarreal Aguilar J.C."/>
            <person name="Widiez T."/>
            <person name="Wong G.K."/>
            <person name="Wymore A."/>
            <person name="Zhang Y."/>
            <person name="Zimmer A.D."/>
            <person name="Quatrano R.S."/>
            <person name="Mayer K.F.X."/>
            <person name="Goodstein D."/>
            <person name="Casacuberta J.M."/>
            <person name="Vandepoele K."/>
            <person name="Reski R."/>
            <person name="Cuming A.C."/>
            <person name="Tuskan G.A."/>
            <person name="Maumus F."/>
            <person name="Salse J."/>
            <person name="Schmutz J."/>
            <person name="Rensing S.A."/>
        </authorList>
    </citation>
    <scope>NUCLEOTIDE SEQUENCE [LARGE SCALE GENOMIC DNA]</scope>
    <source>
        <strain evidence="12 13">cv. Gransden 2004</strain>
    </source>
</reference>
<evidence type="ECO:0000256" key="1">
    <source>
        <dbReference type="ARBA" id="ARBA00004395"/>
    </source>
</evidence>
<evidence type="ECO:0000313" key="13">
    <source>
        <dbReference type="Proteomes" id="UP000006727"/>
    </source>
</evidence>
<comment type="similarity">
    <text evidence="2">Belongs to the COG2 family.</text>
</comment>
<evidence type="ECO:0000259" key="10">
    <source>
        <dbReference type="Pfam" id="PF12022"/>
    </source>
</evidence>
<protein>
    <recommendedName>
        <fullName evidence="3">Conserved oligomeric Golgi complex subunit 2</fullName>
    </recommendedName>
    <alternativeName>
        <fullName evidence="8">Component of oligomeric Golgi complex 2</fullName>
    </alternativeName>
</protein>
<dbReference type="PANTHER" id="PTHR12961">
    <property type="entry name" value="CONSERVED OLIGOMERIC GOLGI COMPLEX COMPONENT 2"/>
    <property type="match status" value="1"/>
</dbReference>
<feature type="domain" description="Conserved oligomeric Golgi complex subunit 2 N-terminal" evidence="9">
    <location>
        <begin position="34"/>
        <end position="108"/>
    </location>
</feature>
<organism evidence="11">
    <name type="scientific">Physcomitrium patens</name>
    <name type="common">Spreading-leaved earth moss</name>
    <name type="synonym">Physcomitrella patens</name>
    <dbReference type="NCBI Taxonomy" id="3218"/>
    <lineage>
        <taxon>Eukaryota</taxon>
        <taxon>Viridiplantae</taxon>
        <taxon>Streptophyta</taxon>
        <taxon>Embryophyta</taxon>
        <taxon>Bryophyta</taxon>
        <taxon>Bryophytina</taxon>
        <taxon>Bryopsida</taxon>
        <taxon>Funariidae</taxon>
        <taxon>Funariales</taxon>
        <taxon>Funariaceae</taxon>
        <taxon>Physcomitrium</taxon>
    </lineage>
</organism>
<dbReference type="Gramene" id="Pp3c14_17740V3.1">
    <property type="protein sequence ID" value="Pp3c14_17740V3.1"/>
    <property type="gene ID" value="Pp3c14_17740"/>
</dbReference>
<gene>
    <name evidence="12" type="primary">LOC112291679</name>
    <name evidence="11" type="ORF">PHYPA_018656</name>
</gene>
<accession>A0A2K1JI72</accession>